<organism evidence="1 2">
    <name type="scientific">Pseudocercospora fijiensis (strain CIRAD86)</name>
    <name type="common">Black leaf streak disease fungus</name>
    <name type="synonym">Mycosphaerella fijiensis</name>
    <dbReference type="NCBI Taxonomy" id="383855"/>
    <lineage>
        <taxon>Eukaryota</taxon>
        <taxon>Fungi</taxon>
        <taxon>Dikarya</taxon>
        <taxon>Ascomycota</taxon>
        <taxon>Pezizomycotina</taxon>
        <taxon>Dothideomycetes</taxon>
        <taxon>Dothideomycetidae</taxon>
        <taxon>Mycosphaerellales</taxon>
        <taxon>Mycosphaerellaceae</taxon>
        <taxon>Pseudocercospora</taxon>
    </lineage>
</organism>
<gene>
    <name evidence="1" type="ORF">MYCFIDRAFT_172458</name>
</gene>
<dbReference type="Proteomes" id="UP000016932">
    <property type="component" value="Unassembled WGS sequence"/>
</dbReference>
<accession>M3A6Q7</accession>
<reference evidence="1 2" key="1">
    <citation type="journal article" date="2012" name="PLoS Pathog.">
        <title>Diverse lifestyles and strategies of plant pathogenesis encoded in the genomes of eighteen Dothideomycetes fungi.</title>
        <authorList>
            <person name="Ohm R.A."/>
            <person name="Feau N."/>
            <person name="Henrissat B."/>
            <person name="Schoch C.L."/>
            <person name="Horwitz B.A."/>
            <person name="Barry K.W."/>
            <person name="Condon B.J."/>
            <person name="Copeland A.C."/>
            <person name="Dhillon B."/>
            <person name="Glaser F."/>
            <person name="Hesse C.N."/>
            <person name="Kosti I."/>
            <person name="LaButti K."/>
            <person name="Lindquist E.A."/>
            <person name="Lucas S."/>
            <person name="Salamov A.A."/>
            <person name="Bradshaw R.E."/>
            <person name="Ciuffetti L."/>
            <person name="Hamelin R.C."/>
            <person name="Kema G.H.J."/>
            <person name="Lawrence C."/>
            <person name="Scott J.A."/>
            <person name="Spatafora J.W."/>
            <person name="Turgeon B.G."/>
            <person name="de Wit P.J.G.M."/>
            <person name="Zhong S."/>
            <person name="Goodwin S.B."/>
            <person name="Grigoriev I.V."/>
        </authorList>
    </citation>
    <scope>NUCLEOTIDE SEQUENCE [LARGE SCALE GENOMIC DNA]</scope>
    <source>
        <strain evidence="1 2">CIRAD86</strain>
    </source>
</reference>
<dbReference type="GeneID" id="19332798"/>
<dbReference type="KEGG" id="pfj:MYCFIDRAFT_172458"/>
<evidence type="ECO:0000313" key="2">
    <source>
        <dbReference type="Proteomes" id="UP000016932"/>
    </source>
</evidence>
<protein>
    <submittedName>
        <fullName evidence="1">Uncharacterized protein</fullName>
    </submittedName>
</protein>
<dbReference type="RefSeq" id="XP_007923925.1">
    <property type="nucleotide sequence ID" value="XM_007925734.1"/>
</dbReference>
<evidence type="ECO:0000313" key="1">
    <source>
        <dbReference type="EMBL" id="EME86764.1"/>
    </source>
</evidence>
<dbReference type="VEuPathDB" id="FungiDB:MYCFIDRAFT_172458"/>
<name>M3A6Q7_PSEFD</name>
<proteinExistence type="predicted"/>
<dbReference type="EMBL" id="KB446556">
    <property type="protein sequence ID" value="EME86764.1"/>
    <property type="molecule type" value="Genomic_DNA"/>
</dbReference>
<keyword evidence="2" id="KW-1185">Reference proteome</keyword>
<sequence>MESIRLEIITTQISTRAASRPLKYWTDLLFGLVLEARCYHRQNSNSMHVLRCRVVLRLERNVRCGYDQRGKQFSSLVEAVLAVMDRVYKKDQRPARSSGCPFSWYGMRKRVFRSLAWNEPLSRVGQKGQERTRRFNVWTTAALRIDDQISCRAASNAHGLETWLEEKAEFPVCPGCNCCTSSSDF</sequence>
<dbReference type="AlphaFoldDB" id="M3A6Q7"/>
<dbReference type="HOGENOM" id="CLU_1461941_0_0_1"/>